<feature type="transmembrane region" description="Helical" evidence="2">
    <location>
        <begin position="502"/>
        <end position="519"/>
    </location>
</feature>
<evidence type="ECO:0000256" key="1">
    <source>
        <dbReference type="SAM" id="MobiDB-lite"/>
    </source>
</evidence>
<dbReference type="AlphaFoldDB" id="A0A165YHX5"/>
<keyword evidence="2" id="KW-0472">Membrane</keyword>
<sequence length="559" mass="60873">MPLDNAETAISIPSVSSESIHETLALSTGSGDSGSADTTLTQAPRIRRLETGATISSNNNCASTSNMGQGPSLPSPPASPTPSSSSISSFPSGIASEEYLSSLAISSTFSSPHHGPRTRLNSQSNSADQSQSERERARERDRGRRRRRERSLHRRAILEQIDLSFHFPSLAATGSSSVFSLPLLDHPSHPLVSASGSTRESRSASGMGHDLVIPELELPKSLTSSLRTLGRASIDRATRLLIVTRRGTKDGKQIVEGLMKCFDDGDEAGTSAWEEWEEEVDGVCARVHVRAHSTGEIWIGHLECKNYDEKIIQKILTLIHKPFEMVLPLLNPIKPASPEMKNLLMNPSIPFYNTVIIQTSTPGTRTEHDLINALTPIIHTIPVDTTSITDDSSTDPDREAIPTPYIRGDRILRQHALGKLGTALRLNDPTVVRELREHAVEGFLRWRDMRALKEQLDIGPLLNKSGFSTSTPNSRVDASTSDVPSGFDLDRWFASTAHTDPLNIPAIIYLTWSVLGAFGERLIGRNTWMRIKWGVVGFGLGFGACALGVGLGMRSSLEG</sequence>
<proteinExistence type="predicted"/>
<feature type="compositionally biased region" description="Polar residues" evidence="1">
    <location>
        <begin position="53"/>
        <end position="69"/>
    </location>
</feature>
<feature type="region of interest" description="Disordered" evidence="1">
    <location>
        <begin position="107"/>
        <end position="150"/>
    </location>
</feature>
<accession>A0A165YHX5</accession>
<reference evidence="3 4" key="1">
    <citation type="journal article" date="2016" name="Mol. Biol. Evol.">
        <title>Comparative Genomics of Early-Diverging Mushroom-Forming Fungi Provides Insights into the Origins of Lignocellulose Decay Capabilities.</title>
        <authorList>
            <person name="Nagy L.G."/>
            <person name="Riley R."/>
            <person name="Tritt A."/>
            <person name="Adam C."/>
            <person name="Daum C."/>
            <person name="Floudas D."/>
            <person name="Sun H."/>
            <person name="Yadav J.S."/>
            <person name="Pangilinan J."/>
            <person name="Larsson K.H."/>
            <person name="Matsuura K."/>
            <person name="Barry K."/>
            <person name="Labutti K."/>
            <person name="Kuo R."/>
            <person name="Ohm R.A."/>
            <person name="Bhattacharya S.S."/>
            <person name="Shirouzu T."/>
            <person name="Yoshinaga Y."/>
            <person name="Martin F.M."/>
            <person name="Grigoriev I.V."/>
            <person name="Hibbett D.S."/>
        </authorList>
    </citation>
    <scope>NUCLEOTIDE SEQUENCE [LARGE SCALE GENOMIC DNA]</scope>
    <source>
        <strain evidence="3 4">HHB10207 ss-3</strain>
    </source>
</reference>
<feature type="compositionally biased region" description="Basic and acidic residues" evidence="1">
    <location>
        <begin position="131"/>
        <end position="142"/>
    </location>
</feature>
<keyword evidence="2" id="KW-1133">Transmembrane helix</keyword>
<organism evidence="3 4">
    <name type="scientific">Sistotremastrum suecicum HHB10207 ss-3</name>
    <dbReference type="NCBI Taxonomy" id="1314776"/>
    <lineage>
        <taxon>Eukaryota</taxon>
        <taxon>Fungi</taxon>
        <taxon>Dikarya</taxon>
        <taxon>Basidiomycota</taxon>
        <taxon>Agaricomycotina</taxon>
        <taxon>Agaricomycetes</taxon>
        <taxon>Sistotremastrales</taxon>
        <taxon>Sistotremastraceae</taxon>
        <taxon>Sistotremastrum</taxon>
    </lineage>
</organism>
<keyword evidence="2" id="KW-0812">Transmembrane</keyword>
<protein>
    <submittedName>
        <fullName evidence="3">Uncharacterized protein</fullName>
    </submittedName>
</protein>
<evidence type="ECO:0000313" key="3">
    <source>
        <dbReference type="EMBL" id="KZT33270.1"/>
    </source>
</evidence>
<feature type="transmembrane region" description="Helical" evidence="2">
    <location>
        <begin position="531"/>
        <end position="553"/>
    </location>
</feature>
<keyword evidence="4" id="KW-1185">Reference proteome</keyword>
<dbReference type="STRING" id="1314776.A0A165YHX5"/>
<feature type="compositionally biased region" description="Low complexity" evidence="1">
    <location>
        <begin position="81"/>
        <end position="91"/>
    </location>
</feature>
<dbReference type="Proteomes" id="UP000076798">
    <property type="component" value="Unassembled WGS sequence"/>
</dbReference>
<feature type="region of interest" description="Disordered" evidence="1">
    <location>
        <begin position="1"/>
        <end position="91"/>
    </location>
</feature>
<name>A0A165YHX5_9AGAM</name>
<feature type="compositionally biased region" description="Low complexity" evidence="1">
    <location>
        <begin position="23"/>
        <end position="41"/>
    </location>
</feature>
<dbReference type="EMBL" id="KV428253">
    <property type="protein sequence ID" value="KZT33270.1"/>
    <property type="molecule type" value="Genomic_DNA"/>
</dbReference>
<gene>
    <name evidence="3" type="ORF">SISSUDRAFT_431035</name>
</gene>
<evidence type="ECO:0000313" key="4">
    <source>
        <dbReference type="Proteomes" id="UP000076798"/>
    </source>
</evidence>
<evidence type="ECO:0000256" key="2">
    <source>
        <dbReference type="SAM" id="Phobius"/>
    </source>
</evidence>
<feature type="compositionally biased region" description="Low complexity" evidence="1">
    <location>
        <begin position="121"/>
        <end position="130"/>
    </location>
</feature>